<gene>
    <name evidence="5" type="ORF">B0H16DRAFT_1734720</name>
</gene>
<evidence type="ECO:0000313" key="6">
    <source>
        <dbReference type="Proteomes" id="UP001215598"/>
    </source>
</evidence>
<evidence type="ECO:0000256" key="1">
    <source>
        <dbReference type="ARBA" id="ARBA00022664"/>
    </source>
</evidence>
<proteinExistence type="predicted"/>
<dbReference type="Gene3D" id="4.10.60.10">
    <property type="entry name" value="Zinc finger, CCHC-type"/>
    <property type="match status" value="1"/>
</dbReference>
<keyword evidence="6" id="KW-1185">Reference proteome</keyword>
<keyword evidence="1" id="KW-0507">mRNA processing</keyword>
<feature type="domain" description="CCHC-type" evidence="4">
    <location>
        <begin position="57"/>
        <end position="72"/>
    </location>
</feature>
<keyword evidence="2" id="KW-0863">Zinc-finger</keyword>
<name>A0AAD7HU44_9AGAR</name>
<dbReference type="InterPro" id="IPR036875">
    <property type="entry name" value="Znf_CCHC_sf"/>
</dbReference>
<feature type="region of interest" description="Disordered" evidence="3">
    <location>
        <begin position="15"/>
        <end position="46"/>
    </location>
</feature>
<keyword evidence="2" id="KW-0479">Metal-binding</keyword>
<evidence type="ECO:0000256" key="2">
    <source>
        <dbReference type="PROSITE-ProRule" id="PRU00047"/>
    </source>
</evidence>
<comment type="caution">
    <text evidence="5">The sequence shown here is derived from an EMBL/GenBank/DDBJ whole genome shotgun (WGS) entry which is preliminary data.</text>
</comment>
<protein>
    <recommendedName>
        <fullName evidence="4">CCHC-type domain-containing protein</fullName>
    </recommendedName>
</protein>
<dbReference type="EMBL" id="JARKIB010000173">
    <property type="protein sequence ID" value="KAJ7728350.1"/>
    <property type="molecule type" value="Genomic_DNA"/>
</dbReference>
<dbReference type="Proteomes" id="UP001215598">
    <property type="component" value="Unassembled WGS sequence"/>
</dbReference>
<sequence>MLPLRALSTRISNPSLWARSPQPMHPIRASSSAPPSRGINGGEEGHLPTDCPRPVTCLLCSQEGHTSHECPQPRKLRTRKVRRFRACGSGLSSSEEGGLQKMWRNRACVAGLSTAELPKVLQVRLPRPFCWPVPEGVPKFPAEYDLFLSADVNPPWFTPNSFISITATRCPAWHSPAWHIENLRHNITANLWYQDCDYILVSSAAPALGPRPPFFLAFRTLSSRMTAALGPGHVAAHCENVKVRAYIARDNTSTRRRERSFIAFGH</sequence>
<dbReference type="PROSITE" id="PS50158">
    <property type="entry name" value="ZF_CCHC"/>
    <property type="match status" value="1"/>
</dbReference>
<feature type="compositionally biased region" description="Low complexity" evidence="3">
    <location>
        <begin position="28"/>
        <end position="37"/>
    </location>
</feature>
<dbReference type="GO" id="GO:0003676">
    <property type="term" value="F:nucleic acid binding"/>
    <property type="evidence" value="ECO:0007669"/>
    <property type="project" value="InterPro"/>
</dbReference>
<evidence type="ECO:0000313" key="5">
    <source>
        <dbReference type="EMBL" id="KAJ7728350.1"/>
    </source>
</evidence>
<organism evidence="5 6">
    <name type="scientific">Mycena metata</name>
    <dbReference type="NCBI Taxonomy" id="1033252"/>
    <lineage>
        <taxon>Eukaryota</taxon>
        <taxon>Fungi</taxon>
        <taxon>Dikarya</taxon>
        <taxon>Basidiomycota</taxon>
        <taxon>Agaricomycotina</taxon>
        <taxon>Agaricomycetes</taxon>
        <taxon>Agaricomycetidae</taxon>
        <taxon>Agaricales</taxon>
        <taxon>Marasmiineae</taxon>
        <taxon>Mycenaceae</taxon>
        <taxon>Mycena</taxon>
    </lineage>
</organism>
<reference evidence="5" key="1">
    <citation type="submission" date="2023-03" db="EMBL/GenBank/DDBJ databases">
        <title>Massive genome expansion in bonnet fungi (Mycena s.s.) driven by repeated elements and novel gene families across ecological guilds.</title>
        <authorList>
            <consortium name="Lawrence Berkeley National Laboratory"/>
            <person name="Harder C.B."/>
            <person name="Miyauchi S."/>
            <person name="Viragh M."/>
            <person name="Kuo A."/>
            <person name="Thoen E."/>
            <person name="Andreopoulos B."/>
            <person name="Lu D."/>
            <person name="Skrede I."/>
            <person name="Drula E."/>
            <person name="Henrissat B."/>
            <person name="Morin E."/>
            <person name="Kohler A."/>
            <person name="Barry K."/>
            <person name="LaButti K."/>
            <person name="Morin E."/>
            <person name="Salamov A."/>
            <person name="Lipzen A."/>
            <person name="Mereny Z."/>
            <person name="Hegedus B."/>
            <person name="Baldrian P."/>
            <person name="Stursova M."/>
            <person name="Weitz H."/>
            <person name="Taylor A."/>
            <person name="Grigoriev I.V."/>
            <person name="Nagy L.G."/>
            <person name="Martin F."/>
            <person name="Kauserud H."/>
        </authorList>
    </citation>
    <scope>NUCLEOTIDE SEQUENCE</scope>
    <source>
        <strain evidence="5">CBHHK182m</strain>
    </source>
</reference>
<dbReference type="GO" id="GO:0006397">
    <property type="term" value="P:mRNA processing"/>
    <property type="evidence" value="ECO:0007669"/>
    <property type="project" value="UniProtKB-KW"/>
</dbReference>
<keyword evidence="2" id="KW-0862">Zinc</keyword>
<accession>A0AAD7HU44</accession>
<dbReference type="SUPFAM" id="SSF57756">
    <property type="entry name" value="Retrovirus zinc finger-like domains"/>
    <property type="match status" value="1"/>
</dbReference>
<dbReference type="InterPro" id="IPR001878">
    <property type="entry name" value="Znf_CCHC"/>
</dbReference>
<evidence type="ECO:0000256" key="3">
    <source>
        <dbReference type="SAM" id="MobiDB-lite"/>
    </source>
</evidence>
<dbReference type="AlphaFoldDB" id="A0AAD7HU44"/>
<evidence type="ECO:0000259" key="4">
    <source>
        <dbReference type="PROSITE" id="PS50158"/>
    </source>
</evidence>
<dbReference type="GO" id="GO:0008270">
    <property type="term" value="F:zinc ion binding"/>
    <property type="evidence" value="ECO:0007669"/>
    <property type="project" value="UniProtKB-KW"/>
</dbReference>